<dbReference type="InterPro" id="IPR016050">
    <property type="entry name" value="Proteasome_bsu_CS"/>
</dbReference>
<dbReference type="Proteomes" id="UP000693970">
    <property type="component" value="Unassembled WGS sequence"/>
</dbReference>
<dbReference type="PANTHER" id="PTHR32194:SF0">
    <property type="entry name" value="ATP-DEPENDENT PROTEASE SUBUNIT HSLV"/>
    <property type="match status" value="1"/>
</dbReference>
<dbReference type="OrthoDB" id="7854943at2759"/>
<reference evidence="7" key="1">
    <citation type="journal article" date="2021" name="Sci. Rep.">
        <title>Diploid genomic architecture of Nitzschia inconspicua, an elite biomass production diatom.</title>
        <authorList>
            <person name="Oliver A."/>
            <person name="Podell S."/>
            <person name="Pinowska A."/>
            <person name="Traller J.C."/>
            <person name="Smith S.R."/>
            <person name="McClure R."/>
            <person name="Beliaev A."/>
            <person name="Bohutskyi P."/>
            <person name="Hill E.A."/>
            <person name="Rabines A."/>
            <person name="Zheng H."/>
            <person name="Allen L.Z."/>
            <person name="Kuo A."/>
            <person name="Grigoriev I.V."/>
            <person name="Allen A.E."/>
            <person name="Hazlebeck D."/>
            <person name="Allen E.E."/>
        </authorList>
    </citation>
    <scope>NUCLEOTIDE SEQUENCE</scope>
    <source>
        <strain evidence="7">Hildebrandi</strain>
    </source>
</reference>
<evidence type="ECO:0000256" key="3">
    <source>
        <dbReference type="ARBA" id="ARBA00022801"/>
    </source>
</evidence>
<dbReference type="GO" id="GO:0005839">
    <property type="term" value="C:proteasome core complex"/>
    <property type="evidence" value="ECO:0007669"/>
    <property type="project" value="InterPro"/>
</dbReference>
<feature type="signal peptide" evidence="6">
    <location>
        <begin position="1"/>
        <end position="19"/>
    </location>
</feature>
<feature type="region of interest" description="Disordered" evidence="5">
    <location>
        <begin position="90"/>
        <end position="115"/>
    </location>
</feature>
<comment type="caution">
    <text evidence="7">The sequence shown here is derived from an EMBL/GenBank/DDBJ whole genome shotgun (WGS) entry which is preliminary data.</text>
</comment>
<dbReference type="PROSITE" id="PS51476">
    <property type="entry name" value="PROTEASOME_BETA_2"/>
    <property type="match status" value="1"/>
</dbReference>
<dbReference type="GO" id="GO:0005737">
    <property type="term" value="C:cytoplasm"/>
    <property type="evidence" value="ECO:0007669"/>
    <property type="project" value="TreeGrafter"/>
</dbReference>
<dbReference type="EMBL" id="JAGRRH010000004">
    <property type="protein sequence ID" value="KAG7370729.1"/>
    <property type="molecule type" value="Genomic_DNA"/>
</dbReference>
<evidence type="ECO:0000313" key="7">
    <source>
        <dbReference type="EMBL" id="KAG7370729.1"/>
    </source>
</evidence>
<dbReference type="GO" id="GO:0051603">
    <property type="term" value="P:proteolysis involved in protein catabolic process"/>
    <property type="evidence" value="ECO:0007669"/>
    <property type="project" value="InterPro"/>
</dbReference>
<evidence type="ECO:0000256" key="5">
    <source>
        <dbReference type="SAM" id="MobiDB-lite"/>
    </source>
</evidence>
<evidence type="ECO:0000256" key="2">
    <source>
        <dbReference type="ARBA" id="ARBA00022670"/>
    </source>
</evidence>
<evidence type="ECO:0000313" key="8">
    <source>
        <dbReference type="Proteomes" id="UP000693970"/>
    </source>
</evidence>
<dbReference type="InterPro" id="IPR001353">
    <property type="entry name" value="Proteasome_sua/b"/>
</dbReference>
<evidence type="ECO:0000256" key="6">
    <source>
        <dbReference type="SAM" id="SignalP"/>
    </source>
</evidence>
<dbReference type="InterPro" id="IPR023333">
    <property type="entry name" value="Proteasome_suB-type"/>
</dbReference>
<evidence type="ECO:0000256" key="4">
    <source>
        <dbReference type="ARBA" id="ARBA00022942"/>
    </source>
</evidence>
<dbReference type="AlphaFoldDB" id="A0A9K3LY94"/>
<proteinExistence type="predicted"/>
<organism evidence="7 8">
    <name type="scientific">Nitzschia inconspicua</name>
    <dbReference type="NCBI Taxonomy" id="303405"/>
    <lineage>
        <taxon>Eukaryota</taxon>
        <taxon>Sar</taxon>
        <taxon>Stramenopiles</taxon>
        <taxon>Ochrophyta</taxon>
        <taxon>Bacillariophyta</taxon>
        <taxon>Bacillariophyceae</taxon>
        <taxon>Bacillariophycidae</taxon>
        <taxon>Bacillariales</taxon>
        <taxon>Bacillariaceae</taxon>
        <taxon>Nitzschia</taxon>
    </lineage>
</organism>
<evidence type="ECO:0000256" key="1">
    <source>
        <dbReference type="ARBA" id="ARBA00022490"/>
    </source>
</evidence>
<accession>A0A9K3LY94</accession>
<dbReference type="CDD" id="cd03762">
    <property type="entry name" value="proteasome_beta_type_6"/>
    <property type="match status" value="1"/>
</dbReference>
<dbReference type="Pfam" id="PF00227">
    <property type="entry name" value="Proteasome"/>
    <property type="match status" value="1"/>
</dbReference>
<feature type="chain" id="PRO_5039933617" evidence="6">
    <location>
        <begin position="20"/>
        <end position="347"/>
    </location>
</feature>
<keyword evidence="3" id="KW-0378">Hydrolase</keyword>
<name>A0A9K3LY94_9STRA</name>
<keyword evidence="2" id="KW-0645">Protease</keyword>
<dbReference type="PROSITE" id="PS00854">
    <property type="entry name" value="PROTEASOME_BETA_1"/>
    <property type="match status" value="1"/>
</dbReference>
<keyword evidence="6" id="KW-0732">Signal</keyword>
<reference evidence="7" key="2">
    <citation type="submission" date="2021-04" db="EMBL/GenBank/DDBJ databases">
        <authorList>
            <person name="Podell S."/>
        </authorList>
    </citation>
    <scope>NUCLEOTIDE SEQUENCE</scope>
    <source>
        <strain evidence="7">Hildebrandi</strain>
    </source>
</reference>
<keyword evidence="8" id="KW-1185">Reference proteome</keyword>
<dbReference type="PANTHER" id="PTHR32194">
    <property type="entry name" value="METALLOPROTEASE TLDD"/>
    <property type="match status" value="1"/>
</dbReference>
<keyword evidence="1" id="KW-0963">Cytoplasm</keyword>
<dbReference type="GO" id="GO:0008233">
    <property type="term" value="F:peptidase activity"/>
    <property type="evidence" value="ECO:0007669"/>
    <property type="project" value="UniProtKB-KW"/>
</dbReference>
<gene>
    <name evidence="7" type="ORF">IV203_019299</name>
</gene>
<keyword evidence="4 7" id="KW-0647">Proteasome</keyword>
<protein>
    <submittedName>
        <fullName evidence="7">Proteasome subunit</fullName>
    </submittedName>
</protein>
<sequence>MKSFLFVCGILLAVTKGLAPPPLPAPSKSVPNTRLYGLLDFKPFHGHGSGEQKKDLDDQWAVQQEILAARRGHIDKSALKKKYANGAKGDLSSLGEGTRKSGNPGRQDEMYVESPKAAASNGDLQILHEHSYTMNGLKEGEVSTGTTILALPFDGGVVVCADSRTSTGSYVANRVSDKLVQLSEYIYCCRSGSAADTQALTDYVHYFLNQWSLDTGRQPTVKTAAHLMRRLIYNNKDQLQAGVIVAGWDPVDGGSVYTITLGGSCLELPFATGGSGSIFIAGLLDSEFRPNMSKDEARALAKKACAHAMTRDGSSGGVIRTVAITSEGVDRDYTGGNELPFGPSAVW</sequence>